<keyword evidence="3" id="KW-1185">Reference proteome</keyword>
<dbReference type="EMBL" id="JBICBT010000713">
    <property type="protein sequence ID" value="KAL3104395.1"/>
    <property type="molecule type" value="Genomic_DNA"/>
</dbReference>
<dbReference type="AlphaFoldDB" id="A0ABD2KP83"/>
<feature type="region of interest" description="Disordered" evidence="1">
    <location>
        <begin position="280"/>
        <end position="303"/>
    </location>
</feature>
<organism evidence="2 3">
    <name type="scientific">Heterodera trifolii</name>
    <dbReference type="NCBI Taxonomy" id="157864"/>
    <lineage>
        <taxon>Eukaryota</taxon>
        <taxon>Metazoa</taxon>
        <taxon>Ecdysozoa</taxon>
        <taxon>Nematoda</taxon>
        <taxon>Chromadorea</taxon>
        <taxon>Rhabditida</taxon>
        <taxon>Tylenchina</taxon>
        <taxon>Tylenchomorpha</taxon>
        <taxon>Tylenchoidea</taxon>
        <taxon>Heteroderidae</taxon>
        <taxon>Heteroderinae</taxon>
        <taxon>Heterodera</taxon>
    </lineage>
</organism>
<proteinExistence type="predicted"/>
<feature type="compositionally biased region" description="Basic residues" evidence="1">
    <location>
        <begin position="185"/>
        <end position="194"/>
    </location>
</feature>
<dbReference type="Proteomes" id="UP001620626">
    <property type="component" value="Unassembled WGS sequence"/>
</dbReference>
<reference evidence="2 3" key="1">
    <citation type="submission" date="2024-10" db="EMBL/GenBank/DDBJ databases">
        <authorList>
            <person name="Kim D."/>
        </authorList>
    </citation>
    <scope>NUCLEOTIDE SEQUENCE [LARGE SCALE GENOMIC DNA]</scope>
    <source>
        <strain evidence="2">BH-2024</strain>
    </source>
</reference>
<evidence type="ECO:0000313" key="2">
    <source>
        <dbReference type="EMBL" id="KAL3104395.1"/>
    </source>
</evidence>
<gene>
    <name evidence="2" type="ORF">niasHT_027051</name>
</gene>
<feature type="compositionally biased region" description="Basic and acidic residues" evidence="1">
    <location>
        <begin position="174"/>
        <end position="184"/>
    </location>
</feature>
<protein>
    <submittedName>
        <fullName evidence="2">Uncharacterized protein</fullName>
    </submittedName>
</protein>
<accession>A0ABD2KP83</accession>
<feature type="compositionally biased region" description="Low complexity" evidence="1">
    <location>
        <begin position="282"/>
        <end position="293"/>
    </location>
</feature>
<dbReference type="InterPro" id="IPR021109">
    <property type="entry name" value="Peptidase_aspartic_dom_sf"/>
</dbReference>
<feature type="region of interest" description="Disordered" evidence="1">
    <location>
        <begin position="66"/>
        <end position="244"/>
    </location>
</feature>
<dbReference type="Gene3D" id="2.40.70.10">
    <property type="entry name" value="Acid Proteases"/>
    <property type="match status" value="1"/>
</dbReference>
<feature type="compositionally biased region" description="Basic residues" evidence="1">
    <location>
        <begin position="101"/>
        <end position="110"/>
    </location>
</feature>
<evidence type="ECO:0000313" key="3">
    <source>
        <dbReference type="Proteomes" id="UP001620626"/>
    </source>
</evidence>
<name>A0ABD2KP83_9BILA</name>
<sequence>MPILRASLCHRSQISSRSHNKWAYKDHRRRSPSITIPSDELLPRRHYDDDVDSYRRCRLPNRSPLRTARYHCSPMPAGRSDKDVCRRRSPSASLPTWNNAKYRRGRSPPRRHYDDDDDSSRRCRRSSLHTARYHCLPLPGGRRDKDGGRRRSISVGIPSAKSRRGLSLQLPPHRHYDIDDDSSRRCRLPSRSPRRSPNCSSLRASLYHRSPPRKTHGRDTDVCRRRSPSAALSTSAKCHRGLSPQLPPLRHNDTDDASCSCCAHWQKLNKMLMGRITELEKQQQNGGQQQLQGTTSAANGGGTLAKSGRGFRIKGIVGDRCLLMGKIRTYRRRMFSPNFAGIQAQLFDRFLYICGRINRTRTLIQIDCAAHSSFISGEFWGRSGEVAREGAMFDANLKHEVESFDAETTMWTSGRLADAQIILGPDNEHNEPFPFHLDVLGGPGERTGAKNHALFGLNILIFMGAKIDLSHMRLRIGDEDGGYSIPFLSDNEAQRIIEEELEL</sequence>
<comment type="caution">
    <text evidence="2">The sequence shown here is derived from an EMBL/GenBank/DDBJ whole genome shotgun (WGS) entry which is preliminary data.</text>
</comment>
<evidence type="ECO:0000256" key="1">
    <source>
        <dbReference type="SAM" id="MobiDB-lite"/>
    </source>
</evidence>
<feature type="compositionally biased region" description="Polar residues" evidence="1">
    <location>
        <begin position="90"/>
        <end position="99"/>
    </location>
</feature>